<accession>A0A6G0X162</accession>
<dbReference type="PANTHER" id="PTHR34737">
    <property type="entry name" value="EF-HAND DOMAIN-CONTAINING PROTEIN"/>
    <property type="match status" value="1"/>
</dbReference>
<feature type="domain" description="Temptin Cys/Cys disulfide" evidence="2">
    <location>
        <begin position="19"/>
        <end position="107"/>
    </location>
</feature>
<proteinExistence type="predicted"/>
<keyword evidence="4" id="KW-1185">Reference proteome</keyword>
<gene>
    <name evidence="3" type="ORF">Ae201684_009546</name>
</gene>
<protein>
    <recommendedName>
        <fullName evidence="2">Temptin Cys/Cys disulfide domain-containing protein</fullName>
    </recommendedName>
</protein>
<dbReference type="PANTHER" id="PTHR34737:SF2">
    <property type="entry name" value="EF-HAND DOMAIN-CONTAINING PROTEIN"/>
    <property type="match status" value="1"/>
</dbReference>
<sequence>MRGLFALVLVTLTAWTARGFSGFKKLLPNGNRIPNVKAAGHVNAARGGGPINQFGRDFKAAGKAWTIEFCQMDSDGDGATNGEELGDPCCVWAQASEPARAAVSNPGEANKFSDVDLMQLKCPDATAVPQDVCACTDGDCKDGFCMGCNRVDADDGNYCFLDVDSDECNYWQAPYVWCGDA</sequence>
<feature type="chain" id="PRO_5026170848" description="Temptin Cys/Cys disulfide domain-containing protein" evidence="1">
    <location>
        <begin position="20"/>
        <end position="181"/>
    </location>
</feature>
<dbReference type="Pfam" id="PF24784">
    <property type="entry name" value="Temptin_C"/>
    <property type="match status" value="1"/>
</dbReference>
<feature type="signal peptide" evidence="1">
    <location>
        <begin position="1"/>
        <end position="19"/>
    </location>
</feature>
<evidence type="ECO:0000313" key="3">
    <source>
        <dbReference type="EMBL" id="KAF0733613.1"/>
    </source>
</evidence>
<keyword evidence="1" id="KW-0732">Signal</keyword>
<dbReference type="VEuPathDB" id="FungiDB:AeMF1_019570"/>
<dbReference type="InterPro" id="IPR057626">
    <property type="entry name" value="S-S_Temptin"/>
</dbReference>
<dbReference type="AlphaFoldDB" id="A0A6G0X162"/>
<dbReference type="InterPro" id="IPR055313">
    <property type="entry name" value="Temptin-like"/>
</dbReference>
<evidence type="ECO:0000256" key="1">
    <source>
        <dbReference type="SAM" id="SignalP"/>
    </source>
</evidence>
<evidence type="ECO:0000313" key="4">
    <source>
        <dbReference type="Proteomes" id="UP000481153"/>
    </source>
</evidence>
<evidence type="ECO:0000259" key="2">
    <source>
        <dbReference type="Pfam" id="PF24784"/>
    </source>
</evidence>
<reference evidence="3 4" key="1">
    <citation type="submission" date="2019-07" db="EMBL/GenBank/DDBJ databases">
        <title>Genomics analysis of Aphanomyces spp. identifies a new class of oomycete effector associated with host adaptation.</title>
        <authorList>
            <person name="Gaulin E."/>
        </authorList>
    </citation>
    <scope>NUCLEOTIDE SEQUENCE [LARGE SCALE GENOMIC DNA]</scope>
    <source>
        <strain evidence="3 4">ATCC 201684</strain>
    </source>
</reference>
<name>A0A6G0X162_9STRA</name>
<comment type="caution">
    <text evidence="3">The sequence shown here is derived from an EMBL/GenBank/DDBJ whole genome shotgun (WGS) entry which is preliminary data.</text>
</comment>
<dbReference type="Proteomes" id="UP000481153">
    <property type="component" value="Unassembled WGS sequence"/>
</dbReference>
<organism evidence="3 4">
    <name type="scientific">Aphanomyces euteiches</name>
    <dbReference type="NCBI Taxonomy" id="100861"/>
    <lineage>
        <taxon>Eukaryota</taxon>
        <taxon>Sar</taxon>
        <taxon>Stramenopiles</taxon>
        <taxon>Oomycota</taxon>
        <taxon>Saprolegniomycetes</taxon>
        <taxon>Saprolegniales</taxon>
        <taxon>Verrucalvaceae</taxon>
        <taxon>Aphanomyces</taxon>
    </lineage>
</organism>
<dbReference type="EMBL" id="VJMJ01000121">
    <property type="protein sequence ID" value="KAF0733613.1"/>
    <property type="molecule type" value="Genomic_DNA"/>
</dbReference>